<evidence type="ECO:0000256" key="1">
    <source>
        <dbReference type="ARBA" id="ARBA00022679"/>
    </source>
</evidence>
<sequence>MNNAKAFSNVRILDFTHYLAGPFGTFQLALQGADVIKIEPQGGDGMRLSPVSKTWSDRGLSPGWMAVNANKRSMVLDLSKPEAVEIIHKLAAEADVVCENFRPGVLERLGMGYQQLSALNPRLIYCAISGFGSTGPERGTASFDGKIQAMSGLMSLTGDPEGGPMRAGFAAADVTAGMMAAFAVATALYQRTHTGEGQFVDVSMLDSMLNFLSLPVAEYTVDGFRHTQFGNRSVSRKPTADRFRCGDGFIVLAVLTDKQFNKMLEALGRADLLDDARFADWFTRTENAQVLREIIESAMDGGDPKVWEQRLTAADVPCATVYTLPEILAHPQVVHRGLLRETATPHGPVQLVGPAFTLAHGSGGIDRPAVLPGANTDEILSELGYPEAEVTRLHQVGVV</sequence>
<comment type="caution">
    <text evidence="2">The sequence shown here is derived from an EMBL/GenBank/DDBJ whole genome shotgun (WGS) entry which is preliminary data.</text>
</comment>
<keyword evidence="1 2" id="KW-0808">Transferase</keyword>
<dbReference type="SUPFAM" id="SSF89796">
    <property type="entry name" value="CoA-transferase family III (CaiB/BaiF)"/>
    <property type="match status" value="1"/>
</dbReference>
<dbReference type="Gene3D" id="3.30.1540.10">
    <property type="entry name" value="formyl-coa transferase, domain 3"/>
    <property type="match status" value="1"/>
</dbReference>
<dbReference type="PANTHER" id="PTHR48207:SF3">
    <property type="entry name" value="SUCCINATE--HYDROXYMETHYLGLUTARATE COA-TRANSFERASE"/>
    <property type="match status" value="1"/>
</dbReference>
<dbReference type="RefSeq" id="WP_177134185.1">
    <property type="nucleotide sequence ID" value="NZ_VYGV01000006.1"/>
</dbReference>
<dbReference type="Gene3D" id="3.40.50.10540">
    <property type="entry name" value="Crotonobetainyl-coa:carnitine coa-transferase, domain 1"/>
    <property type="match status" value="1"/>
</dbReference>
<dbReference type="InterPro" id="IPR023606">
    <property type="entry name" value="CoA-Trfase_III_dom_1_sf"/>
</dbReference>
<protein>
    <submittedName>
        <fullName evidence="2">CoA transferase</fullName>
    </submittedName>
</protein>
<evidence type="ECO:0000313" key="3">
    <source>
        <dbReference type="Proteomes" id="UP000545507"/>
    </source>
</evidence>
<organism evidence="2 3">
    <name type="scientific">Hydrogenophaga aromaticivorans</name>
    <dbReference type="NCBI Taxonomy" id="2610898"/>
    <lineage>
        <taxon>Bacteria</taxon>
        <taxon>Pseudomonadati</taxon>
        <taxon>Pseudomonadota</taxon>
        <taxon>Betaproteobacteria</taxon>
        <taxon>Burkholderiales</taxon>
        <taxon>Comamonadaceae</taxon>
        <taxon>Hydrogenophaga</taxon>
    </lineage>
</organism>
<dbReference type="EMBL" id="VYGV01000006">
    <property type="protein sequence ID" value="NWF44737.1"/>
    <property type="molecule type" value="Genomic_DNA"/>
</dbReference>
<gene>
    <name evidence="2" type="ORF">F3K02_05645</name>
</gene>
<proteinExistence type="predicted"/>
<dbReference type="GO" id="GO:0008410">
    <property type="term" value="F:CoA-transferase activity"/>
    <property type="evidence" value="ECO:0007669"/>
    <property type="project" value="TreeGrafter"/>
</dbReference>
<name>A0A7Y8GTW6_9BURK</name>
<dbReference type="InterPro" id="IPR044855">
    <property type="entry name" value="CoA-Trfase_III_dom3_sf"/>
</dbReference>
<dbReference type="Proteomes" id="UP000545507">
    <property type="component" value="Unassembled WGS sequence"/>
</dbReference>
<dbReference type="InterPro" id="IPR050483">
    <property type="entry name" value="CoA-transferase_III_domain"/>
</dbReference>
<dbReference type="AlphaFoldDB" id="A0A7Y8GTW6"/>
<dbReference type="Pfam" id="PF02515">
    <property type="entry name" value="CoA_transf_3"/>
    <property type="match status" value="1"/>
</dbReference>
<dbReference type="InterPro" id="IPR003673">
    <property type="entry name" value="CoA-Trfase_fam_III"/>
</dbReference>
<reference evidence="2 3" key="1">
    <citation type="submission" date="2019-09" db="EMBL/GenBank/DDBJ databases">
        <title>Hydrogenophaga aromatica sp. nov., isolated from a para-xylene-degrading enrichment culture.</title>
        <authorList>
            <person name="Tancsics A."/>
            <person name="Banerjee S."/>
        </authorList>
    </citation>
    <scope>NUCLEOTIDE SEQUENCE [LARGE SCALE GENOMIC DNA]</scope>
    <source>
        <strain evidence="2 3">D2P1</strain>
    </source>
</reference>
<accession>A0A7Y8GTW6</accession>
<dbReference type="PANTHER" id="PTHR48207">
    <property type="entry name" value="SUCCINATE--HYDROXYMETHYLGLUTARATE COA-TRANSFERASE"/>
    <property type="match status" value="1"/>
</dbReference>
<keyword evidence="3" id="KW-1185">Reference proteome</keyword>
<evidence type="ECO:0000313" key="2">
    <source>
        <dbReference type="EMBL" id="NWF44737.1"/>
    </source>
</evidence>